<dbReference type="InterPro" id="IPR015915">
    <property type="entry name" value="Kelch-typ_b-propeller"/>
</dbReference>
<proteinExistence type="inferred from homology"/>
<gene>
    <name evidence="8" type="ORF">DdX_01736</name>
</gene>
<keyword evidence="9" id="KW-1185">Reference proteome</keyword>
<dbReference type="GO" id="GO:0071933">
    <property type="term" value="F:Arp2/3 complex binding"/>
    <property type="evidence" value="ECO:0007669"/>
    <property type="project" value="InterPro"/>
</dbReference>
<name>A0AAD4NL40_9BILA</name>
<dbReference type="Pfam" id="PF00241">
    <property type="entry name" value="Cofilin_ADF"/>
    <property type="match status" value="1"/>
</dbReference>
<feature type="region of interest" description="Disordered" evidence="6">
    <location>
        <begin position="1"/>
        <end position="20"/>
    </location>
</feature>
<dbReference type="GO" id="GO:0005737">
    <property type="term" value="C:cytoplasm"/>
    <property type="evidence" value="ECO:0007669"/>
    <property type="project" value="UniProtKB-SubCell"/>
</dbReference>
<accession>A0AAD4NL40</accession>
<dbReference type="FunFam" id="3.40.20.10:FF:000026">
    <property type="entry name" value="Glia maturation factor"/>
    <property type="match status" value="1"/>
</dbReference>
<feature type="region of interest" description="Disordered" evidence="6">
    <location>
        <begin position="631"/>
        <end position="677"/>
    </location>
</feature>
<dbReference type="GO" id="GO:0071944">
    <property type="term" value="C:cell periphery"/>
    <property type="evidence" value="ECO:0007669"/>
    <property type="project" value="UniProtKB-ARBA"/>
</dbReference>
<organism evidence="8 9">
    <name type="scientific">Ditylenchus destructor</name>
    <dbReference type="NCBI Taxonomy" id="166010"/>
    <lineage>
        <taxon>Eukaryota</taxon>
        <taxon>Metazoa</taxon>
        <taxon>Ecdysozoa</taxon>
        <taxon>Nematoda</taxon>
        <taxon>Chromadorea</taxon>
        <taxon>Rhabditida</taxon>
        <taxon>Tylenchina</taxon>
        <taxon>Tylenchomorpha</taxon>
        <taxon>Sphaerularioidea</taxon>
        <taxon>Anguinidae</taxon>
        <taxon>Anguininae</taxon>
        <taxon>Ditylenchus</taxon>
    </lineage>
</organism>
<comment type="caution">
    <text evidence="8">The sequence shown here is derived from an EMBL/GenBank/DDBJ whole genome shotgun (WGS) entry which is preliminary data.</text>
</comment>
<dbReference type="EMBL" id="JAKKPZ010000001">
    <property type="protein sequence ID" value="KAI1729494.1"/>
    <property type="molecule type" value="Genomic_DNA"/>
</dbReference>
<feature type="compositionally biased region" description="Polar residues" evidence="6">
    <location>
        <begin position="428"/>
        <end position="462"/>
    </location>
</feature>
<keyword evidence="5" id="KW-0539">Nucleus</keyword>
<dbReference type="Pfam" id="PF13415">
    <property type="entry name" value="Beta-prop_FBX42"/>
    <property type="match status" value="1"/>
</dbReference>
<dbReference type="GO" id="GO:0071846">
    <property type="term" value="P:actin filament debranching"/>
    <property type="evidence" value="ECO:0007669"/>
    <property type="project" value="InterPro"/>
</dbReference>
<evidence type="ECO:0000259" key="7">
    <source>
        <dbReference type="PROSITE" id="PS51263"/>
    </source>
</evidence>
<feature type="domain" description="ADF-H" evidence="7">
    <location>
        <begin position="774"/>
        <end position="909"/>
    </location>
</feature>
<dbReference type="PROSITE" id="PS51263">
    <property type="entry name" value="ADF_H"/>
    <property type="match status" value="1"/>
</dbReference>
<feature type="compositionally biased region" description="Basic and acidic residues" evidence="6">
    <location>
        <begin position="1"/>
        <end position="14"/>
    </location>
</feature>
<feature type="region of interest" description="Disordered" evidence="6">
    <location>
        <begin position="487"/>
        <end position="507"/>
    </location>
</feature>
<dbReference type="AlphaFoldDB" id="A0AAD4NL40"/>
<feature type="compositionally biased region" description="Low complexity" evidence="6">
    <location>
        <begin position="660"/>
        <end position="677"/>
    </location>
</feature>
<evidence type="ECO:0000256" key="5">
    <source>
        <dbReference type="ARBA" id="ARBA00023242"/>
    </source>
</evidence>
<evidence type="ECO:0000256" key="1">
    <source>
        <dbReference type="ARBA" id="ARBA00004123"/>
    </source>
</evidence>
<dbReference type="InterPro" id="IPR052821">
    <property type="entry name" value="F-box_only_SRC"/>
</dbReference>
<comment type="subcellular location">
    <subcellularLocation>
        <location evidence="2">Cytoplasm</location>
    </subcellularLocation>
    <subcellularLocation>
        <location evidence="1">Nucleus</location>
    </subcellularLocation>
</comment>
<feature type="compositionally biased region" description="Polar residues" evidence="6">
    <location>
        <begin position="487"/>
        <end position="501"/>
    </location>
</feature>
<feature type="compositionally biased region" description="Basic residues" evidence="6">
    <location>
        <begin position="343"/>
        <end position="352"/>
    </location>
</feature>
<dbReference type="InterPro" id="IPR002108">
    <property type="entry name" value="ADF-H"/>
</dbReference>
<dbReference type="GO" id="GO:1990756">
    <property type="term" value="F:ubiquitin-like ligase-substrate adaptor activity"/>
    <property type="evidence" value="ECO:0007669"/>
    <property type="project" value="TreeGrafter"/>
</dbReference>
<evidence type="ECO:0000256" key="2">
    <source>
        <dbReference type="ARBA" id="ARBA00004496"/>
    </source>
</evidence>
<reference evidence="8" key="1">
    <citation type="submission" date="2022-01" db="EMBL/GenBank/DDBJ databases">
        <title>Genome Sequence Resource for Two Populations of Ditylenchus destructor, the Migratory Endoparasitic Phytonematode.</title>
        <authorList>
            <person name="Zhang H."/>
            <person name="Lin R."/>
            <person name="Xie B."/>
        </authorList>
    </citation>
    <scope>NUCLEOTIDE SEQUENCE</scope>
    <source>
        <strain evidence="8">BazhouSP</strain>
    </source>
</reference>
<evidence type="ECO:0000256" key="4">
    <source>
        <dbReference type="ARBA" id="ARBA00022490"/>
    </source>
</evidence>
<evidence type="ECO:0000256" key="3">
    <source>
        <dbReference type="ARBA" id="ARBA00010055"/>
    </source>
</evidence>
<dbReference type="Gene3D" id="3.40.20.10">
    <property type="entry name" value="Severin"/>
    <property type="match status" value="1"/>
</dbReference>
<dbReference type="SMART" id="SM00102">
    <property type="entry name" value="ADF"/>
    <property type="match status" value="1"/>
</dbReference>
<dbReference type="PANTHER" id="PTHR46432:SF1">
    <property type="entry name" value="F-BOX ONLY PROTEIN 42"/>
    <property type="match status" value="1"/>
</dbReference>
<evidence type="ECO:0000313" key="8">
    <source>
        <dbReference type="EMBL" id="KAI1729494.1"/>
    </source>
</evidence>
<evidence type="ECO:0000256" key="6">
    <source>
        <dbReference type="SAM" id="MobiDB-lite"/>
    </source>
</evidence>
<dbReference type="Gene3D" id="2.120.10.80">
    <property type="entry name" value="Kelch-type beta propeller"/>
    <property type="match status" value="2"/>
</dbReference>
<dbReference type="CDD" id="cd11283">
    <property type="entry name" value="ADF_GMF-beta_like"/>
    <property type="match status" value="1"/>
</dbReference>
<keyword evidence="4" id="KW-0963">Cytoplasm</keyword>
<dbReference type="GO" id="GO:0019005">
    <property type="term" value="C:SCF ubiquitin ligase complex"/>
    <property type="evidence" value="ECO:0007669"/>
    <property type="project" value="TreeGrafter"/>
</dbReference>
<dbReference type="GO" id="GO:0003779">
    <property type="term" value="F:actin binding"/>
    <property type="evidence" value="ECO:0007669"/>
    <property type="project" value="InterPro"/>
</dbReference>
<dbReference type="GO" id="GO:0005634">
    <property type="term" value="C:nucleus"/>
    <property type="evidence" value="ECO:0007669"/>
    <property type="project" value="UniProtKB-SubCell"/>
</dbReference>
<dbReference type="InterPro" id="IPR011171">
    <property type="entry name" value="GMF"/>
</dbReference>
<sequence>MGDSESLVHMREQNSQELSDQSETIMGIEDLSDYVLELIFTSANLYKDLDNLRLVNKRWYRVGNSAFTRMKRLFYQKCNNFSWRLIDDDAAGHSHLLSERCSHAACYHPRDQAMYMFGGCTSTYTAFNDLWMFNLSTREWSRVLISRPPLPSAKALASLVLYNDNLILYGGFSKSSMNPIHQTTTFYKEIHLYNRCRNCWEEIICENTAPHLAGHSAAIVSDFMLVFGGSMGSSYNNNVYVLDITRRIWNMPSIPGPCPPPRYGQSQILLDAKHLIIIGGCGGPNVMLNDVWLLDFDLEGDTEWRWTQLKVESLDLTPPYMWCHRACKVGHNAVVLSRPTKYNVKRTKRRRASSQSTTNSGCHRISSPDSPQDRRAVAAAFCSSTLTRGDSNGESNFRASGHSDDITSKRKPLLLSSRSLDEQDKKNSPQNRPPQHSLQVHNTNSLSSCATGSNANPIPSKSSELHRACSIPAIIVGEIPKLIVTSSNDPQLGHSNQQKPSPASGLVVLDDGKFFDGGKNPSTSAYGNSFSSSTSVFEDSPSSSLSASIDQPDYNEFRTSKSTSHTDAVREYYLSLLKEEYNRLRIVELAENLIRIDEKLDTFLSERVPYLTAPERLDMIDEFMGSQEINLDGDSPLLHRRQGQLSSRKNQRSSMEDSARNSLDSNSSSSRRPSLNESTGNIFGQTYYRHMCVYVLRMERAIEEHVVRWEQLAVEDDAPEDVILHSLVAARGELIFFGGMRNDGGGTTDCLNAGMDRHMMSADTSRFSLNMSGSLAVCKITDILKDVLKKFRFQKSPTTNAIILKVNRDQMELCVEEVLEDCTVEDIRNSLPAQQPRFVVISYEIRHSDRRVSYPMCLLFFSPPGCSIETKMLYAGSRNNLVSECHLTKSAEIRDVDEITEEYLNDRFA</sequence>
<evidence type="ECO:0000313" key="9">
    <source>
        <dbReference type="Proteomes" id="UP001201812"/>
    </source>
</evidence>
<dbReference type="Proteomes" id="UP001201812">
    <property type="component" value="Unassembled WGS sequence"/>
</dbReference>
<dbReference type="SUPFAM" id="SSF117281">
    <property type="entry name" value="Kelch motif"/>
    <property type="match status" value="1"/>
</dbReference>
<dbReference type="InterPro" id="IPR029006">
    <property type="entry name" value="ADF-H/Gelsolin-like_dom_sf"/>
</dbReference>
<protein>
    <submittedName>
        <fullName evidence="8">Galactose oxidase, central domain-containing protein</fullName>
    </submittedName>
</protein>
<dbReference type="PANTHER" id="PTHR46432">
    <property type="entry name" value="F-BOX ONLY PROTEIN 42"/>
    <property type="match status" value="1"/>
</dbReference>
<dbReference type="SUPFAM" id="SSF55753">
    <property type="entry name" value="Actin depolymerizing proteins"/>
    <property type="match status" value="1"/>
</dbReference>
<feature type="region of interest" description="Disordered" evidence="6">
    <location>
        <begin position="340"/>
        <end position="376"/>
    </location>
</feature>
<comment type="similarity">
    <text evidence="3">Belongs to the actin-binding proteins ADF family. GMF subfamily.</text>
</comment>
<feature type="region of interest" description="Disordered" evidence="6">
    <location>
        <begin position="391"/>
        <end position="462"/>
    </location>
</feature>